<gene>
    <name evidence="10" type="ORF">QCA50_003736</name>
</gene>
<dbReference type="Pfam" id="PF01321">
    <property type="entry name" value="Creatinase_N"/>
    <property type="match status" value="1"/>
</dbReference>
<dbReference type="Pfam" id="PF16188">
    <property type="entry name" value="Peptidase_M24_C"/>
    <property type="match status" value="1"/>
</dbReference>
<evidence type="ECO:0000259" key="9">
    <source>
        <dbReference type="Pfam" id="PF16188"/>
    </source>
</evidence>
<name>A0AAW0GJQ4_9APHY</name>
<dbReference type="FunFam" id="3.40.350.10:FF:000003">
    <property type="entry name" value="Xaa-pro aminopeptidase P"/>
    <property type="match status" value="1"/>
</dbReference>
<reference evidence="10 11" key="1">
    <citation type="submission" date="2022-09" db="EMBL/GenBank/DDBJ databases">
        <authorList>
            <person name="Palmer J.M."/>
        </authorList>
    </citation>
    <scope>NUCLEOTIDE SEQUENCE [LARGE SCALE GENOMIC DNA]</scope>
    <source>
        <strain evidence="10 11">DSM 7382</strain>
    </source>
</reference>
<dbReference type="GO" id="GO:0046872">
    <property type="term" value="F:metal ion binding"/>
    <property type="evidence" value="ECO:0007669"/>
    <property type="project" value="UniProtKB-KW"/>
</dbReference>
<dbReference type="SUPFAM" id="SSF53092">
    <property type="entry name" value="Creatinase/prolidase N-terminal domain"/>
    <property type="match status" value="1"/>
</dbReference>
<dbReference type="CDD" id="cd01085">
    <property type="entry name" value="APP"/>
    <property type="match status" value="1"/>
</dbReference>
<proteinExistence type="inferred from homology"/>
<keyword evidence="4" id="KW-0378">Hydrolase</keyword>
<dbReference type="InterPro" id="IPR029149">
    <property type="entry name" value="Creatin/AminoP/Spt16_N"/>
</dbReference>
<evidence type="ECO:0000256" key="1">
    <source>
        <dbReference type="ARBA" id="ARBA00001936"/>
    </source>
</evidence>
<feature type="region of interest" description="Disordered" evidence="6">
    <location>
        <begin position="87"/>
        <end position="230"/>
    </location>
</feature>
<evidence type="ECO:0000256" key="4">
    <source>
        <dbReference type="ARBA" id="ARBA00022801"/>
    </source>
</evidence>
<dbReference type="Pfam" id="PF00557">
    <property type="entry name" value="Peptidase_M24"/>
    <property type="match status" value="1"/>
</dbReference>
<feature type="compositionally biased region" description="Basic and acidic residues" evidence="6">
    <location>
        <begin position="128"/>
        <end position="140"/>
    </location>
</feature>
<feature type="compositionally biased region" description="Polar residues" evidence="6">
    <location>
        <begin position="141"/>
        <end position="155"/>
    </location>
</feature>
<evidence type="ECO:0000313" key="10">
    <source>
        <dbReference type="EMBL" id="KAK7692117.1"/>
    </source>
</evidence>
<evidence type="ECO:0000313" key="11">
    <source>
        <dbReference type="Proteomes" id="UP001385951"/>
    </source>
</evidence>
<keyword evidence="11" id="KW-1185">Reference proteome</keyword>
<comment type="cofactor">
    <cofactor evidence="1">
        <name>Mn(2+)</name>
        <dbReference type="ChEBI" id="CHEBI:29035"/>
    </cofactor>
</comment>
<dbReference type="InterPro" id="IPR036005">
    <property type="entry name" value="Creatinase/aminopeptidase-like"/>
</dbReference>
<feature type="compositionally biased region" description="Polar residues" evidence="6">
    <location>
        <begin position="196"/>
        <end position="217"/>
    </location>
</feature>
<feature type="compositionally biased region" description="Low complexity" evidence="6">
    <location>
        <begin position="172"/>
        <end position="188"/>
    </location>
</feature>
<comment type="similarity">
    <text evidence="2">Belongs to the peptidase M24B family.</text>
</comment>
<dbReference type="PANTHER" id="PTHR43763">
    <property type="entry name" value="XAA-PRO AMINOPEPTIDASE 1"/>
    <property type="match status" value="1"/>
</dbReference>
<dbReference type="InterPro" id="IPR000587">
    <property type="entry name" value="Creatinase_N"/>
</dbReference>
<evidence type="ECO:0000256" key="3">
    <source>
        <dbReference type="ARBA" id="ARBA00022723"/>
    </source>
</evidence>
<keyword evidence="5" id="KW-0464">Manganese</keyword>
<feature type="region of interest" description="Disordered" evidence="6">
    <location>
        <begin position="1"/>
        <end position="57"/>
    </location>
</feature>
<sequence length="876" mass="98852">MAPPPPPPPPPICLPFFGSKKPKRLPYEDREPSESYITPRSSIERLERSNSYSPTATVTSHAEKLTFSDDTESYNVAGYGKEALEVRPALKRSNTMKEKGTAKALPPIDEKGGSKKWKYGYGWGIGNKNKEKEREREREQQGASLSRNTTQTSVTRPPHYESPRPSRRPSDRSASSSSSVPQTASSIPPHMRQRASYDSPTRSNSQRTQSSGRTQISARRPGLPTNDSASTLVGSLLDRKLRDNEPLKERPDSAERLEALRDLMKKDSLDYYVIPSQDAHGSEYVGINDKRVEWISGFTGSVATVVVSKSSAYISVDSRYWSQASKETDANWNVIRQGDADSPKDWKSWLTERANEARVGIDARMIEHREATSLNLELQKKKSKLVYPPQNLVDLIWQDKPIRSKESIFVQPLNFTGLAAGAKLDKLRRWIKSYPPSISSYSKSEPKPSNKQVATLVSNLACVAWLLNLRGEDIPFNPLFYSYLFVSLDQAILFVDKDKVGDEVSDYLNTIGVERREYNDIWTFLRRKEWGEGKILITPETSYAISLMLTSYRYTVAVSEVEVWKAVKNRTELEGLRAAYKRDGAAFVRWMAWMDHKINQGYQITEYEAGWRLTEFRREGEHYRGLAYQNISAYGPNAALPHYSPQKPTAIPIEKDYPYLNDSGGQYRDGTCDTTRTMHFGRPTPEQCEAFTRVLQGHIAIDSAVFPAGTPGSKLDVLARRALWQDGMNYGHGTGHGVGSYLTVHEGPHGFSSDTPLVPGHIVTNEPGYYKEGEFGIRIESALIVREIQTKHGWGGGPWYGFERLTCVPIQTKMIKDSMLSGVEKQWIKDHNRQCFETLEPLIRHDKRALKWLRREADRGIGLANPVAGGLAIDWD</sequence>
<dbReference type="GO" id="GO:0005737">
    <property type="term" value="C:cytoplasm"/>
    <property type="evidence" value="ECO:0007669"/>
    <property type="project" value="UniProtKB-ARBA"/>
</dbReference>
<comment type="caution">
    <text evidence="10">The sequence shown here is derived from an EMBL/GenBank/DDBJ whole genome shotgun (WGS) entry which is preliminary data.</text>
</comment>
<dbReference type="AlphaFoldDB" id="A0AAW0GJQ4"/>
<organism evidence="10 11">
    <name type="scientific">Cerrena zonata</name>
    <dbReference type="NCBI Taxonomy" id="2478898"/>
    <lineage>
        <taxon>Eukaryota</taxon>
        <taxon>Fungi</taxon>
        <taxon>Dikarya</taxon>
        <taxon>Basidiomycota</taxon>
        <taxon>Agaricomycotina</taxon>
        <taxon>Agaricomycetes</taxon>
        <taxon>Polyporales</taxon>
        <taxon>Cerrenaceae</taxon>
        <taxon>Cerrena</taxon>
    </lineage>
</organism>
<feature type="compositionally biased region" description="Basic and acidic residues" evidence="6">
    <location>
        <begin position="158"/>
        <end position="171"/>
    </location>
</feature>
<feature type="domain" description="Creatinase N-terminal" evidence="8">
    <location>
        <begin position="256"/>
        <end position="381"/>
    </location>
</feature>
<dbReference type="Gene3D" id="3.90.230.10">
    <property type="entry name" value="Creatinase/methionine aminopeptidase superfamily"/>
    <property type="match status" value="1"/>
</dbReference>
<evidence type="ECO:0000256" key="2">
    <source>
        <dbReference type="ARBA" id="ARBA00008766"/>
    </source>
</evidence>
<feature type="compositionally biased region" description="Pro residues" evidence="6">
    <location>
        <begin position="1"/>
        <end position="13"/>
    </location>
</feature>
<accession>A0AAW0GJQ4</accession>
<dbReference type="Gene3D" id="3.40.350.10">
    <property type="entry name" value="Creatinase/prolidase N-terminal domain"/>
    <property type="match status" value="2"/>
</dbReference>
<evidence type="ECO:0000259" key="8">
    <source>
        <dbReference type="Pfam" id="PF01321"/>
    </source>
</evidence>
<dbReference type="SUPFAM" id="SSF55920">
    <property type="entry name" value="Creatinase/aminopeptidase"/>
    <property type="match status" value="1"/>
</dbReference>
<evidence type="ECO:0000256" key="5">
    <source>
        <dbReference type="ARBA" id="ARBA00023211"/>
    </source>
</evidence>
<dbReference type="InterPro" id="IPR032416">
    <property type="entry name" value="Peptidase_M24_C"/>
</dbReference>
<evidence type="ECO:0000259" key="7">
    <source>
        <dbReference type="Pfam" id="PF00557"/>
    </source>
</evidence>
<keyword evidence="3" id="KW-0479">Metal-binding</keyword>
<dbReference type="GO" id="GO:0070006">
    <property type="term" value="F:metalloaminopeptidase activity"/>
    <property type="evidence" value="ECO:0007669"/>
    <property type="project" value="InterPro"/>
</dbReference>
<feature type="domain" description="Peptidase M24" evidence="7">
    <location>
        <begin position="574"/>
        <end position="787"/>
    </location>
</feature>
<dbReference type="Proteomes" id="UP001385951">
    <property type="component" value="Unassembled WGS sequence"/>
</dbReference>
<dbReference type="FunFam" id="3.90.230.10:FF:000007">
    <property type="entry name" value="Xaa-Pro aminopeptidase P"/>
    <property type="match status" value="1"/>
</dbReference>
<dbReference type="InterPro" id="IPR000994">
    <property type="entry name" value="Pept_M24"/>
</dbReference>
<protein>
    <submittedName>
        <fullName evidence="10">Uncharacterized protein</fullName>
    </submittedName>
</protein>
<dbReference type="PANTHER" id="PTHR43763:SF17">
    <property type="entry name" value="AMINOPEPTIDASE P, CYTOPLASMIC-RELATED"/>
    <property type="match status" value="1"/>
</dbReference>
<evidence type="ECO:0000256" key="6">
    <source>
        <dbReference type="SAM" id="MobiDB-lite"/>
    </source>
</evidence>
<dbReference type="EMBL" id="JASBNA010000004">
    <property type="protein sequence ID" value="KAK7692117.1"/>
    <property type="molecule type" value="Genomic_DNA"/>
</dbReference>
<dbReference type="InterPro" id="IPR033740">
    <property type="entry name" value="Pept_M24B"/>
</dbReference>
<feature type="domain" description="Peptidase M24 C-terminal" evidence="9">
    <location>
        <begin position="798"/>
        <end position="857"/>
    </location>
</feature>
<dbReference type="Pfam" id="PF16189">
    <property type="entry name" value="Creatinase_N_2"/>
    <property type="match status" value="1"/>
</dbReference>
<dbReference type="InterPro" id="IPR050422">
    <property type="entry name" value="X-Pro_aminopeptidase_P"/>
</dbReference>